<organism evidence="2 3">
    <name type="scientific">Trichonephila clavipes</name>
    <name type="common">Golden silk orbweaver</name>
    <name type="synonym">Nephila clavipes</name>
    <dbReference type="NCBI Taxonomy" id="2585209"/>
    <lineage>
        <taxon>Eukaryota</taxon>
        <taxon>Metazoa</taxon>
        <taxon>Ecdysozoa</taxon>
        <taxon>Arthropoda</taxon>
        <taxon>Chelicerata</taxon>
        <taxon>Arachnida</taxon>
        <taxon>Araneae</taxon>
        <taxon>Araneomorphae</taxon>
        <taxon>Entelegynae</taxon>
        <taxon>Araneoidea</taxon>
        <taxon>Nephilidae</taxon>
        <taxon>Trichonephila</taxon>
    </lineage>
</organism>
<evidence type="ECO:0000313" key="2">
    <source>
        <dbReference type="EMBL" id="GFY26469.1"/>
    </source>
</evidence>
<dbReference type="Proteomes" id="UP000887159">
    <property type="component" value="Unassembled WGS sequence"/>
</dbReference>
<evidence type="ECO:0000313" key="3">
    <source>
        <dbReference type="Proteomes" id="UP000887159"/>
    </source>
</evidence>
<accession>A0A8X6W1N1</accession>
<dbReference type="EMBL" id="BMAU01021376">
    <property type="protein sequence ID" value="GFY26469.1"/>
    <property type="molecule type" value="Genomic_DNA"/>
</dbReference>
<feature type="compositionally biased region" description="Basic and acidic residues" evidence="1">
    <location>
        <begin position="40"/>
        <end position="61"/>
    </location>
</feature>
<feature type="region of interest" description="Disordered" evidence="1">
    <location>
        <begin position="34"/>
        <end position="68"/>
    </location>
</feature>
<keyword evidence="3" id="KW-1185">Reference proteome</keyword>
<name>A0A8X6W1N1_TRICX</name>
<reference evidence="2" key="1">
    <citation type="submission" date="2020-08" db="EMBL/GenBank/DDBJ databases">
        <title>Multicomponent nature underlies the extraordinary mechanical properties of spider dragline silk.</title>
        <authorList>
            <person name="Kono N."/>
            <person name="Nakamura H."/>
            <person name="Mori M."/>
            <person name="Yoshida Y."/>
            <person name="Ohtoshi R."/>
            <person name="Malay A.D."/>
            <person name="Moran D.A.P."/>
            <person name="Tomita M."/>
            <person name="Numata K."/>
            <person name="Arakawa K."/>
        </authorList>
    </citation>
    <scope>NUCLEOTIDE SEQUENCE</scope>
</reference>
<evidence type="ECO:0000256" key="1">
    <source>
        <dbReference type="SAM" id="MobiDB-lite"/>
    </source>
</evidence>
<sequence length="157" mass="18134">MTMFSALRKNSKFLRKVGSRSQSWAGYSIITNISDENQDHDDPGEQNVEEKLPSSNENRDHDDDDDLGDLTELDNQVWGFLLENSNDDKYEAEYIAVEEYSAKMTHTKISVDVYLNKKHESERGSVYLISPQMKQKLKLPKVELVKSNSEIKNWLAF</sequence>
<comment type="caution">
    <text evidence="2">The sequence shown here is derived from an EMBL/GenBank/DDBJ whole genome shotgun (WGS) entry which is preliminary data.</text>
</comment>
<proteinExistence type="predicted"/>
<protein>
    <submittedName>
        <fullName evidence="2">Uncharacterized protein</fullName>
    </submittedName>
</protein>
<dbReference type="AlphaFoldDB" id="A0A8X6W1N1"/>
<gene>
    <name evidence="2" type="ORF">TNCV_2878011</name>
</gene>